<sequence>MTAKFCTKYPTLSRSTSRDCEKMYTLSEIHEEVDDDTMEAGMLSVPHQSFDRRQRSVLNRSVSTPVFVFPPEMSSFSSLSLDSGLKSPRSLLKVRSENSLDMIAEDPQ</sequence>
<dbReference type="AlphaFoldDB" id="A0A0L0GE91"/>
<accession>A0A0L0GE91</accession>
<evidence type="ECO:0000313" key="2">
    <source>
        <dbReference type="Proteomes" id="UP000054560"/>
    </source>
</evidence>
<dbReference type="RefSeq" id="XP_014161098.1">
    <property type="nucleotide sequence ID" value="XM_014305623.1"/>
</dbReference>
<protein>
    <submittedName>
        <fullName evidence="1">Uncharacterized protein</fullName>
    </submittedName>
</protein>
<organism evidence="1 2">
    <name type="scientific">Sphaeroforma arctica JP610</name>
    <dbReference type="NCBI Taxonomy" id="667725"/>
    <lineage>
        <taxon>Eukaryota</taxon>
        <taxon>Ichthyosporea</taxon>
        <taxon>Ichthyophonida</taxon>
        <taxon>Sphaeroforma</taxon>
    </lineage>
</organism>
<gene>
    <name evidence="1" type="ORF">SARC_00673</name>
</gene>
<keyword evidence="2" id="KW-1185">Reference proteome</keyword>
<dbReference type="GeneID" id="25901177"/>
<dbReference type="Proteomes" id="UP000054560">
    <property type="component" value="Unassembled WGS sequence"/>
</dbReference>
<reference evidence="1 2" key="1">
    <citation type="submission" date="2011-02" db="EMBL/GenBank/DDBJ databases">
        <title>The Genome Sequence of Sphaeroforma arctica JP610.</title>
        <authorList>
            <consortium name="The Broad Institute Genome Sequencing Platform"/>
            <person name="Russ C."/>
            <person name="Cuomo C."/>
            <person name="Young S.K."/>
            <person name="Zeng Q."/>
            <person name="Gargeya S."/>
            <person name="Alvarado L."/>
            <person name="Berlin A."/>
            <person name="Chapman S.B."/>
            <person name="Chen Z."/>
            <person name="Freedman E."/>
            <person name="Gellesch M."/>
            <person name="Goldberg J."/>
            <person name="Griggs A."/>
            <person name="Gujja S."/>
            <person name="Heilman E."/>
            <person name="Heiman D."/>
            <person name="Howarth C."/>
            <person name="Mehta T."/>
            <person name="Neiman D."/>
            <person name="Pearson M."/>
            <person name="Roberts A."/>
            <person name="Saif S."/>
            <person name="Shea T."/>
            <person name="Shenoy N."/>
            <person name="Sisk P."/>
            <person name="Stolte C."/>
            <person name="Sykes S."/>
            <person name="White J."/>
            <person name="Yandava C."/>
            <person name="Burger G."/>
            <person name="Gray M.W."/>
            <person name="Holland P.W.H."/>
            <person name="King N."/>
            <person name="Lang F.B.F."/>
            <person name="Roger A.J."/>
            <person name="Ruiz-Trillo I."/>
            <person name="Haas B."/>
            <person name="Nusbaum C."/>
            <person name="Birren B."/>
        </authorList>
    </citation>
    <scope>NUCLEOTIDE SEQUENCE [LARGE SCALE GENOMIC DNA]</scope>
    <source>
        <strain evidence="1 2">JP610</strain>
    </source>
</reference>
<dbReference type="EMBL" id="KQ241619">
    <property type="protein sequence ID" value="KNC87196.1"/>
    <property type="molecule type" value="Genomic_DNA"/>
</dbReference>
<evidence type="ECO:0000313" key="1">
    <source>
        <dbReference type="EMBL" id="KNC87196.1"/>
    </source>
</evidence>
<proteinExistence type="predicted"/>
<name>A0A0L0GE91_9EUKA</name>